<dbReference type="PRINTS" id="PR00955">
    <property type="entry name" value="FLGMOTORFLIM"/>
</dbReference>
<evidence type="ECO:0000256" key="10">
    <source>
        <dbReference type="SAM" id="MobiDB-lite"/>
    </source>
</evidence>
<dbReference type="PANTHER" id="PTHR30034:SF6">
    <property type="entry name" value="YOP PROTEINS TRANSLOCATION PROTEIN Q"/>
    <property type="match status" value="1"/>
</dbReference>
<dbReference type="GO" id="GO:0009425">
    <property type="term" value="C:bacterial-type flagellum basal body"/>
    <property type="evidence" value="ECO:0007669"/>
    <property type="project" value="UniProtKB-SubCell"/>
</dbReference>
<evidence type="ECO:0000313" key="13">
    <source>
        <dbReference type="Proteomes" id="UP000274920"/>
    </source>
</evidence>
<dbReference type="GO" id="GO:0003774">
    <property type="term" value="F:cytoskeletal motor activity"/>
    <property type="evidence" value="ECO:0007669"/>
    <property type="project" value="InterPro"/>
</dbReference>
<dbReference type="InterPro" id="IPR001543">
    <property type="entry name" value="FliN-like_C"/>
</dbReference>
<reference evidence="12" key="1">
    <citation type="submission" date="2018-10" db="EMBL/GenBank/DDBJ databases">
        <title>Schaedlerella arabinophila gen. nov. sp. nov., isolated from the mouse intestinal tract and comparative analysis with the genome of the closely related altered Schaedler flora strain ASF502.</title>
        <authorList>
            <person name="Miyake S."/>
            <person name="Soh M."/>
            <person name="Seedorf H."/>
        </authorList>
    </citation>
    <scope>NUCLEOTIDE SEQUENCE [LARGE SCALE GENOMIC DNA]</scope>
    <source>
        <strain evidence="12">DSM 106076</strain>
    </source>
</reference>
<dbReference type="RefSeq" id="WP_125128897.1">
    <property type="nucleotide sequence ID" value="NZ_RHJS01000002.1"/>
</dbReference>
<dbReference type="Gene3D" id="3.40.1550.10">
    <property type="entry name" value="CheC-like"/>
    <property type="match status" value="1"/>
</dbReference>
<keyword evidence="6" id="KW-0145">Chemotaxis</keyword>
<comment type="subcellular location">
    <subcellularLocation>
        <location evidence="1">Bacterial flagellum basal body</location>
    </subcellularLocation>
    <subcellularLocation>
        <location evidence="2">Cell membrane</location>
        <topology evidence="2">Peripheral membrane protein</topology>
    </subcellularLocation>
</comment>
<keyword evidence="9" id="KW-0975">Bacterial flagellum</keyword>
<name>A0A3R8M170_9FIRM</name>
<keyword evidence="5" id="KW-1003">Cell membrane</keyword>
<evidence type="ECO:0000256" key="4">
    <source>
        <dbReference type="ARBA" id="ARBA00021898"/>
    </source>
</evidence>
<dbReference type="PANTHER" id="PTHR30034">
    <property type="entry name" value="FLAGELLAR MOTOR SWITCH PROTEIN FLIM"/>
    <property type="match status" value="1"/>
</dbReference>
<dbReference type="GO" id="GO:0071978">
    <property type="term" value="P:bacterial-type flagellum-dependent swarming motility"/>
    <property type="evidence" value="ECO:0007669"/>
    <property type="project" value="TreeGrafter"/>
</dbReference>
<keyword evidence="8" id="KW-0472">Membrane</keyword>
<comment type="similarity">
    <text evidence="3">Belongs to the FliM family.</text>
</comment>
<feature type="compositionally biased region" description="Basic and acidic residues" evidence="10">
    <location>
        <begin position="21"/>
        <end position="35"/>
    </location>
</feature>
<evidence type="ECO:0000259" key="11">
    <source>
        <dbReference type="Pfam" id="PF01052"/>
    </source>
</evidence>
<keyword evidence="13" id="KW-1185">Reference proteome</keyword>
<dbReference type="Proteomes" id="UP000274920">
    <property type="component" value="Unassembled WGS sequence"/>
</dbReference>
<accession>A0A3R8M170</accession>
<keyword evidence="12" id="KW-0966">Cell projection</keyword>
<proteinExistence type="inferred from homology"/>
<evidence type="ECO:0000313" key="12">
    <source>
        <dbReference type="EMBL" id="RRK33677.1"/>
    </source>
</evidence>
<sequence>MADVLSQSQIDALLNSMQNAESDKKAPEPEKPKQEYRKYDFYSPKKYTKDKLKMLRSIYDNYSRIATSQINGLFRLVSEVEVVGIEEQRYYEFGNALNETDVLTVAEVDLPDNSTNPPVLFHIAPTLMTAMIDRMLGGLGFDRTIDISYTYTDIELALYEKIIKYLVAINTDVWGAHITLKTEFEHIEENPSMFQGISVDETVVIIMLNIMLGDLSGTMNICIPGTLLSNIFDIIDKTKHIAKKGEHTKSNREEIMDSIRESSMDVMAQLGVAKLNLDDVYNLHVGDVIDLNKPQDSLVSLFIEGQPWFNGQLGVHNKNVAVKIEDRILENIENKEDVAV</sequence>
<dbReference type="EMBL" id="RHJS01000002">
    <property type="protein sequence ID" value="RRK33677.1"/>
    <property type="molecule type" value="Genomic_DNA"/>
</dbReference>
<evidence type="ECO:0000256" key="7">
    <source>
        <dbReference type="ARBA" id="ARBA00022779"/>
    </source>
</evidence>
<evidence type="ECO:0000256" key="3">
    <source>
        <dbReference type="ARBA" id="ARBA00011049"/>
    </source>
</evidence>
<dbReference type="Pfam" id="PF02154">
    <property type="entry name" value="FliM"/>
    <property type="match status" value="1"/>
</dbReference>
<gene>
    <name evidence="12" type="ORF">EBB54_21700</name>
</gene>
<dbReference type="GO" id="GO:0050918">
    <property type="term" value="P:positive chemotaxis"/>
    <property type="evidence" value="ECO:0007669"/>
    <property type="project" value="TreeGrafter"/>
</dbReference>
<feature type="domain" description="Flagellar motor switch protein FliN-like C-terminal" evidence="11">
    <location>
        <begin position="258"/>
        <end position="328"/>
    </location>
</feature>
<evidence type="ECO:0000256" key="8">
    <source>
        <dbReference type="ARBA" id="ARBA00023136"/>
    </source>
</evidence>
<dbReference type="CDD" id="cd17908">
    <property type="entry name" value="FliM"/>
    <property type="match status" value="1"/>
</dbReference>
<feature type="region of interest" description="Disordered" evidence="10">
    <location>
        <begin position="16"/>
        <end position="35"/>
    </location>
</feature>
<dbReference type="Gene3D" id="2.30.330.10">
    <property type="entry name" value="SpoA-like"/>
    <property type="match status" value="1"/>
</dbReference>
<evidence type="ECO:0000256" key="2">
    <source>
        <dbReference type="ARBA" id="ARBA00004202"/>
    </source>
</evidence>
<dbReference type="SUPFAM" id="SSF101801">
    <property type="entry name" value="Surface presentation of antigens (SPOA)"/>
    <property type="match status" value="1"/>
</dbReference>
<evidence type="ECO:0000256" key="5">
    <source>
        <dbReference type="ARBA" id="ARBA00022475"/>
    </source>
</evidence>
<organism evidence="12 13">
    <name type="scientific">Schaedlerella arabinosiphila</name>
    <dbReference type="NCBI Taxonomy" id="2044587"/>
    <lineage>
        <taxon>Bacteria</taxon>
        <taxon>Bacillati</taxon>
        <taxon>Bacillota</taxon>
        <taxon>Clostridia</taxon>
        <taxon>Lachnospirales</taxon>
        <taxon>Lachnospiraceae</taxon>
        <taxon>Schaedlerella</taxon>
    </lineage>
</organism>
<dbReference type="Pfam" id="PF01052">
    <property type="entry name" value="FliMN_C"/>
    <property type="match status" value="1"/>
</dbReference>
<evidence type="ECO:0000256" key="9">
    <source>
        <dbReference type="ARBA" id="ARBA00023143"/>
    </source>
</evidence>
<protein>
    <recommendedName>
        <fullName evidence="4">Flagellar motor switch protein FliM</fullName>
    </recommendedName>
</protein>
<dbReference type="GO" id="GO:0005886">
    <property type="term" value="C:plasma membrane"/>
    <property type="evidence" value="ECO:0007669"/>
    <property type="project" value="UniProtKB-SubCell"/>
</dbReference>
<dbReference type="InterPro" id="IPR036429">
    <property type="entry name" value="SpoA-like_sf"/>
</dbReference>
<comment type="caution">
    <text evidence="12">The sequence shown here is derived from an EMBL/GenBank/DDBJ whole genome shotgun (WGS) entry which is preliminary data.</text>
</comment>
<keyword evidence="12" id="KW-0282">Flagellum</keyword>
<evidence type="ECO:0000256" key="6">
    <source>
        <dbReference type="ARBA" id="ARBA00022500"/>
    </source>
</evidence>
<evidence type="ECO:0000256" key="1">
    <source>
        <dbReference type="ARBA" id="ARBA00004117"/>
    </source>
</evidence>
<dbReference type="AlphaFoldDB" id="A0A3R8M170"/>
<dbReference type="InterPro" id="IPR001689">
    <property type="entry name" value="Flag_FliM"/>
</dbReference>
<dbReference type="SUPFAM" id="SSF103039">
    <property type="entry name" value="CheC-like"/>
    <property type="match status" value="1"/>
</dbReference>
<keyword evidence="7" id="KW-0283">Flagellar rotation</keyword>
<dbReference type="PIRSF" id="PIRSF002888">
    <property type="entry name" value="FliM"/>
    <property type="match status" value="1"/>
</dbReference>
<dbReference type="InterPro" id="IPR028976">
    <property type="entry name" value="CheC-like_sf"/>
</dbReference>
<keyword evidence="12" id="KW-0969">Cilium</keyword>